<comment type="caution">
    <text evidence="1">The sequence shown here is derived from an EMBL/GenBank/DDBJ whole genome shotgun (WGS) entry which is preliminary data.</text>
</comment>
<dbReference type="Proteomes" id="UP001285855">
    <property type="component" value="Unassembled WGS sequence"/>
</dbReference>
<protein>
    <recommendedName>
        <fullName evidence="3">N-acetyltransferase domain-containing protein</fullName>
    </recommendedName>
</protein>
<reference evidence="1 2" key="1">
    <citation type="submission" date="2023-11" db="EMBL/GenBank/DDBJ databases">
        <title>Winogradskyella pelagius sp. nov., isolated from coastal sediment.</title>
        <authorList>
            <person name="Li F."/>
        </authorList>
    </citation>
    <scope>NUCLEOTIDE SEQUENCE [LARGE SCALE GENOMIC DNA]</scope>
    <source>
        <strain evidence="1 2">KCTC 23502</strain>
    </source>
</reference>
<evidence type="ECO:0008006" key="3">
    <source>
        <dbReference type="Google" id="ProtNLM"/>
    </source>
</evidence>
<organism evidence="1 2">
    <name type="scientific">Winogradskyella aquimaris</name>
    <dbReference type="NCBI Taxonomy" id="864074"/>
    <lineage>
        <taxon>Bacteria</taxon>
        <taxon>Pseudomonadati</taxon>
        <taxon>Bacteroidota</taxon>
        <taxon>Flavobacteriia</taxon>
        <taxon>Flavobacteriales</taxon>
        <taxon>Flavobacteriaceae</taxon>
        <taxon>Winogradskyella</taxon>
    </lineage>
</organism>
<keyword evidence="2" id="KW-1185">Reference proteome</keyword>
<gene>
    <name evidence="1" type="ORF">SNF14_04560</name>
</gene>
<sequence length="164" mass="19796">MELSVSRIQEEVTEEDLWFVIKNPWKFTYYEWKLYNIHNEKIALELLLEQVKLARKDGYSKTWRTQDNLPLAILAAYKVEDTKLDCFFIASKHMEEHRQSLKVSFELRKILEVQSYSYKGCTLRLYSESKEIESQTTWLRFLGFKYKPEGNLGNYRHFEYQSKV</sequence>
<name>A0ABU5EJQ4_9FLAO</name>
<evidence type="ECO:0000313" key="1">
    <source>
        <dbReference type="EMBL" id="MDY2586596.1"/>
    </source>
</evidence>
<dbReference type="EMBL" id="JAXDAE010000003">
    <property type="protein sequence ID" value="MDY2586596.1"/>
    <property type="molecule type" value="Genomic_DNA"/>
</dbReference>
<accession>A0ABU5EJQ4</accession>
<proteinExistence type="predicted"/>
<dbReference type="RefSeq" id="WP_320554969.1">
    <property type="nucleotide sequence ID" value="NZ_JAXDAE010000003.1"/>
</dbReference>
<evidence type="ECO:0000313" key="2">
    <source>
        <dbReference type="Proteomes" id="UP001285855"/>
    </source>
</evidence>